<evidence type="ECO:0000313" key="2">
    <source>
        <dbReference type="EMBL" id="RLL07723.1"/>
    </source>
</evidence>
<dbReference type="CDD" id="cd05006">
    <property type="entry name" value="SIS_GmhA"/>
    <property type="match status" value="1"/>
</dbReference>
<feature type="domain" description="SIS" evidence="1">
    <location>
        <begin position="33"/>
        <end position="214"/>
    </location>
</feature>
<dbReference type="AlphaFoldDB" id="A0A498CVW3"/>
<sequence length="215" mass="22641">MKERTSRLTDGFFARHEAFGAIKTEILGACGLLLDAFRQGGKLLACGNGGSCADADHIVGELMKGFLLRRPLSEAERAAFAERFGGEGAAIAAKLQGGLPAVSLCAHAALMSAFENDVDPALVYAQQAYAYARAGDVFLGLSTSGNAENVRAAAMAAKIRGAKVIALTGEGGGKLAPLADCAVHAPERETYRVQECHLAIYHFLCAYVESELFDE</sequence>
<gene>
    <name evidence="2" type="ORF">D4A47_12885</name>
</gene>
<dbReference type="GO" id="GO:0097367">
    <property type="term" value="F:carbohydrate derivative binding"/>
    <property type="evidence" value="ECO:0007669"/>
    <property type="project" value="InterPro"/>
</dbReference>
<dbReference type="EMBL" id="RCHT01000042">
    <property type="protein sequence ID" value="RLL07723.1"/>
    <property type="molecule type" value="Genomic_DNA"/>
</dbReference>
<dbReference type="SUPFAM" id="SSF53697">
    <property type="entry name" value="SIS domain"/>
    <property type="match status" value="1"/>
</dbReference>
<dbReference type="GO" id="GO:1901135">
    <property type="term" value="P:carbohydrate derivative metabolic process"/>
    <property type="evidence" value="ECO:0007669"/>
    <property type="project" value="InterPro"/>
</dbReference>
<dbReference type="PANTHER" id="PTHR30390">
    <property type="entry name" value="SEDOHEPTULOSE 7-PHOSPHATE ISOMERASE / DNAA INITIATOR-ASSOCIATING FACTOR FOR REPLICATION INITIATION"/>
    <property type="match status" value="1"/>
</dbReference>
<dbReference type="InterPro" id="IPR001347">
    <property type="entry name" value="SIS_dom"/>
</dbReference>
<organism evidence="2 3">
    <name type="scientific">Anaerotruncus massiliensis</name>
    <name type="common">ex Liu et al. 2021</name>
    <dbReference type="NCBI Taxonomy" id="2321404"/>
    <lineage>
        <taxon>Bacteria</taxon>
        <taxon>Bacillati</taxon>
        <taxon>Bacillota</taxon>
        <taxon>Clostridia</taxon>
        <taxon>Eubacteriales</taxon>
        <taxon>Oscillospiraceae</taxon>
        <taxon>Anaerotruncus</taxon>
    </lineage>
</organism>
<dbReference type="InterPro" id="IPR035461">
    <property type="entry name" value="GmhA/DiaA"/>
</dbReference>
<accession>A0A498CVW3</accession>
<name>A0A498CVW3_9FIRM</name>
<dbReference type="PROSITE" id="PS51464">
    <property type="entry name" value="SIS"/>
    <property type="match status" value="1"/>
</dbReference>
<dbReference type="Pfam" id="PF13580">
    <property type="entry name" value="SIS_2"/>
    <property type="match status" value="2"/>
</dbReference>
<dbReference type="Gene3D" id="3.40.50.10490">
    <property type="entry name" value="Glucose-6-phosphate isomerase like protein, domain 1"/>
    <property type="match status" value="1"/>
</dbReference>
<evidence type="ECO:0000259" key="1">
    <source>
        <dbReference type="PROSITE" id="PS51464"/>
    </source>
</evidence>
<dbReference type="InterPro" id="IPR046348">
    <property type="entry name" value="SIS_dom_sf"/>
</dbReference>
<evidence type="ECO:0000313" key="3">
    <source>
        <dbReference type="Proteomes" id="UP000276301"/>
    </source>
</evidence>
<dbReference type="InterPro" id="IPR050099">
    <property type="entry name" value="SIS_GmhA/DiaA_subfam"/>
</dbReference>
<reference evidence="2 3" key="1">
    <citation type="submission" date="2018-10" db="EMBL/GenBank/DDBJ databases">
        <title>Anaerotruncus faecis sp. nov., isolated from human feces.</title>
        <authorList>
            <person name="Wang Y.-J."/>
        </authorList>
    </citation>
    <scope>NUCLEOTIDE SEQUENCE [LARGE SCALE GENOMIC DNA]</scope>
    <source>
        <strain evidence="2 3">22A2-44</strain>
    </source>
</reference>
<protein>
    <submittedName>
        <fullName evidence="2">SIS domain-containing protein</fullName>
    </submittedName>
</protein>
<proteinExistence type="predicted"/>
<dbReference type="RefSeq" id="WP_121587587.1">
    <property type="nucleotide sequence ID" value="NZ_RCHT01000042.1"/>
</dbReference>
<dbReference type="Proteomes" id="UP000276301">
    <property type="component" value="Unassembled WGS sequence"/>
</dbReference>
<keyword evidence="3" id="KW-1185">Reference proteome</keyword>
<comment type="caution">
    <text evidence="2">The sequence shown here is derived from an EMBL/GenBank/DDBJ whole genome shotgun (WGS) entry which is preliminary data.</text>
</comment>